<keyword evidence="3 5" id="KW-0808">Transferase</keyword>
<dbReference type="RefSeq" id="WP_242164309.1">
    <property type="nucleotide sequence ID" value="NZ_JAJMLW010000002.1"/>
</dbReference>
<keyword evidence="6" id="KW-1185">Reference proteome</keyword>
<evidence type="ECO:0000313" key="6">
    <source>
        <dbReference type="Proteomes" id="UP001430755"/>
    </source>
</evidence>
<sequence length="297" mass="32598">MGISVLISVYSGANPAHLRIALDSIVGQTLLPDEIVLMQDGPLTPEQEEVVAGYGESPCVVDLSVDEDAASIASRRDRVLASGSPVSPQLVIGRFAQNVQLGRALAAGVALCRNPYIARMDADDIAVPDRLAKELAFMEAHPDVSVLGGAIEEFDGDVTKGTKTIPGGDDLRSYAKFRCPVNHMTVMMRRADILAAGNYHHFPGLEDYELWSRVLAQGFVLDNIPDVLVRARCDSGFYDRRGGDDYGRRYLALRRMQREWGLLNPAEYLQACAATAAMVYAPRSLRKAFYKILRRRG</sequence>
<protein>
    <submittedName>
        <fullName evidence="5">Glycosyltransferase</fullName>
        <ecNumber evidence="5">2.4.-.-</ecNumber>
    </submittedName>
</protein>
<dbReference type="InterPro" id="IPR029044">
    <property type="entry name" value="Nucleotide-diphossugar_trans"/>
</dbReference>
<dbReference type="PANTHER" id="PTHR43685:SF5">
    <property type="entry name" value="GLYCOSYLTRANSFERASE EPSE-RELATED"/>
    <property type="match status" value="1"/>
</dbReference>
<dbReference type="Proteomes" id="UP001430755">
    <property type="component" value="Unassembled WGS sequence"/>
</dbReference>
<evidence type="ECO:0000256" key="2">
    <source>
        <dbReference type="ARBA" id="ARBA00022676"/>
    </source>
</evidence>
<accession>A0ABS9WGZ9</accession>
<evidence type="ECO:0000259" key="4">
    <source>
        <dbReference type="Pfam" id="PF00535"/>
    </source>
</evidence>
<name>A0ABS9WGZ9_9ACTN</name>
<dbReference type="EC" id="2.4.-.-" evidence="5"/>
<dbReference type="Pfam" id="PF00535">
    <property type="entry name" value="Glycos_transf_2"/>
    <property type="match status" value="1"/>
</dbReference>
<gene>
    <name evidence="5" type="ORF">LPT13_05230</name>
</gene>
<comment type="caution">
    <text evidence="5">The sequence shown here is derived from an EMBL/GenBank/DDBJ whole genome shotgun (WGS) entry which is preliminary data.</text>
</comment>
<proteinExistence type="inferred from homology"/>
<reference evidence="5" key="1">
    <citation type="submission" date="2021-11" db="EMBL/GenBank/DDBJ databases">
        <title>A Novel Adlercreutzia Species, isolated from a Allomyrina dichotoma larva feces.</title>
        <authorList>
            <person name="Suh M.K."/>
        </authorList>
    </citation>
    <scope>NUCLEOTIDE SEQUENCE</scope>
    <source>
        <strain evidence="5">JBNU-10</strain>
    </source>
</reference>
<feature type="domain" description="Glycosyltransferase 2-like" evidence="4">
    <location>
        <begin position="92"/>
        <end position="194"/>
    </location>
</feature>
<dbReference type="InterPro" id="IPR050834">
    <property type="entry name" value="Glycosyltransf_2"/>
</dbReference>
<dbReference type="PANTHER" id="PTHR43685">
    <property type="entry name" value="GLYCOSYLTRANSFERASE"/>
    <property type="match status" value="1"/>
</dbReference>
<organism evidence="5 6">
    <name type="scientific">Adlercreutzia faecimuris</name>
    <dbReference type="NCBI Taxonomy" id="2897341"/>
    <lineage>
        <taxon>Bacteria</taxon>
        <taxon>Bacillati</taxon>
        <taxon>Actinomycetota</taxon>
        <taxon>Coriobacteriia</taxon>
        <taxon>Eggerthellales</taxon>
        <taxon>Eggerthellaceae</taxon>
        <taxon>Adlercreutzia</taxon>
    </lineage>
</organism>
<dbReference type="SUPFAM" id="SSF53448">
    <property type="entry name" value="Nucleotide-diphospho-sugar transferases"/>
    <property type="match status" value="1"/>
</dbReference>
<evidence type="ECO:0000256" key="1">
    <source>
        <dbReference type="ARBA" id="ARBA00006739"/>
    </source>
</evidence>
<keyword evidence="2 5" id="KW-0328">Glycosyltransferase</keyword>
<dbReference type="Gene3D" id="3.90.550.10">
    <property type="entry name" value="Spore Coat Polysaccharide Biosynthesis Protein SpsA, Chain A"/>
    <property type="match status" value="1"/>
</dbReference>
<dbReference type="InterPro" id="IPR001173">
    <property type="entry name" value="Glyco_trans_2-like"/>
</dbReference>
<evidence type="ECO:0000256" key="3">
    <source>
        <dbReference type="ARBA" id="ARBA00022679"/>
    </source>
</evidence>
<comment type="similarity">
    <text evidence="1">Belongs to the glycosyltransferase 2 family.</text>
</comment>
<dbReference type="EMBL" id="JAJMLW010000002">
    <property type="protein sequence ID" value="MCI2241757.1"/>
    <property type="molecule type" value="Genomic_DNA"/>
</dbReference>
<evidence type="ECO:0000313" key="5">
    <source>
        <dbReference type="EMBL" id="MCI2241757.1"/>
    </source>
</evidence>
<dbReference type="GO" id="GO:0016757">
    <property type="term" value="F:glycosyltransferase activity"/>
    <property type="evidence" value="ECO:0007669"/>
    <property type="project" value="UniProtKB-KW"/>
</dbReference>